<dbReference type="EMBL" id="HF935210">
    <property type="protein sequence ID" value="CCX04604.1"/>
    <property type="molecule type" value="Genomic_DNA"/>
</dbReference>
<proteinExistence type="predicted"/>
<dbReference type="OrthoDB" id="10488121at2759"/>
<evidence type="ECO:0000313" key="2">
    <source>
        <dbReference type="EMBL" id="CCX04604.1"/>
    </source>
</evidence>
<keyword evidence="3" id="KW-1185">Reference proteome</keyword>
<reference evidence="2 3" key="1">
    <citation type="journal article" date="2013" name="PLoS Genet.">
        <title>The genome and development-dependent transcriptomes of Pyronema confluens: a window into fungal evolution.</title>
        <authorList>
            <person name="Traeger S."/>
            <person name="Altegoer F."/>
            <person name="Freitag M."/>
            <person name="Gabaldon T."/>
            <person name="Kempken F."/>
            <person name="Kumar A."/>
            <person name="Marcet-Houben M."/>
            <person name="Poggeler S."/>
            <person name="Stajich J.E."/>
            <person name="Nowrousian M."/>
        </authorList>
    </citation>
    <scope>NUCLEOTIDE SEQUENCE [LARGE SCALE GENOMIC DNA]</scope>
    <source>
        <strain evidence="3">CBS 100304</strain>
        <tissue evidence="2">Vegetative mycelium</tissue>
    </source>
</reference>
<sequence>MAYVASGTHYPTSDTLRTHAYPSSTPATCGCIDCRNLRESIQADLELKHAASNASLVAEINRLKNLAARYESKFESRHCAQTELKLNNTYLSARVQHLEKEIEGLKNEKREWKRTDREVEILKKAKRDWKAAERYLVAAVEESKKEKREWKMAERNLLAEIEELKKERKEWRNAEYNLLKQIEGLKNEKREAVDSQYNLMMQLQNMEIAQGMRAEDTAAMTREIIAEGTSRGYANAADTVIDVEEAKKKAVASAKRTDDVDNQNNGNGYGFGNFGGVWGGLGYR</sequence>
<organism evidence="2 3">
    <name type="scientific">Pyronema omphalodes (strain CBS 100304)</name>
    <name type="common">Pyronema confluens</name>
    <dbReference type="NCBI Taxonomy" id="1076935"/>
    <lineage>
        <taxon>Eukaryota</taxon>
        <taxon>Fungi</taxon>
        <taxon>Dikarya</taxon>
        <taxon>Ascomycota</taxon>
        <taxon>Pezizomycotina</taxon>
        <taxon>Pezizomycetes</taxon>
        <taxon>Pezizales</taxon>
        <taxon>Pyronemataceae</taxon>
        <taxon>Pyronema</taxon>
    </lineage>
</organism>
<evidence type="ECO:0000256" key="1">
    <source>
        <dbReference type="SAM" id="Coils"/>
    </source>
</evidence>
<feature type="coiled-coil region" evidence="1">
    <location>
        <begin position="53"/>
        <end position="181"/>
    </location>
</feature>
<accession>U4KYC3</accession>
<dbReference type="AlphaFoldDB" id="U4KYC3"/>
<evidence type="ECO:0000313" key="3">
    <source>
        <dbReference type="Proteomes" id="UP000018144"/>
    </source>
</evidence>
<protein>
    <submittedName>
        <fullName evidence="2">Uncharacterized protein</fullName>
    </submittedName>
</protein>
<gene>
    <name evidence="2" type="ORF">PCON_02970</name>
</gene>
<dbReference type="Proteomes" id="UP000018144">
    <property type="component" value="Unassembled WGS sequence"/>
</dbReference>
<keyword evidence="1" id="KW-0175">Coiled coil</keyword>
<name>U4KYC3_PYROM</name>